<name>A0A2I0IPA1_PUNGR</name>
<dbReference type="AlphaFoldDB" id="A0A2I0IPA1"/>
<protein>
    <submittedName>
        <fullName evidence="1">Uncharacterized protein</fullName>
    </submittedName>
</protein>
<reference evidence="1 2" key="1">
    <citation type="submission" date="2017-11" db="EMBL/GenBank/DDBJ databases">
        <title>De-novo sequencing of pomegranate (Punica granatum L.) genome.</title>
        <authorList>
            <person name="Akparov Z."/>
            <person name="Amiraslanov A."/>
            <person name="Hajiyeva S."/>
            <person name="Abbasov M."/>
            <person name="Kaur K."/>
            <person name="Hamwieh A."/>
            <person name="Solovyev V."/>
            <person name="Salamov A."/>
            <person name="Braich B."/>
            <person name="Kosarev P."/>
            <person name="Mahmoud A."/>
            <person name="Hajiyev E."/>
            <person name="Babayeva S."/>
            <person name="Izzatullayeva V."/>
            <person name="Mammadov A."/>
            <person name="Mammadov A."/>
            <person name="Sharifova S."/>
            <person name="Ojaghi J."/>
            <person name="Eynullazada K."/>
            <person name="Bayramov B."/>
            <person name="Abdulazimova A."/>
            <person name="Shahmuradov I."/>
        </authorList>
    </citation>
    <scope>NUCLEOTIDE SEQUENCE [LARGE SCALE GENOMIC DNA]</scope>
    <source>
        <strain evidence="2">cv. AG2017</strain>
        <tissue evidence="1">Leaf</tissue>
    </source>
</reference>
<evidence type="ECO:0000313" key="1">
    <source>
        <dbReference type="EMBL" id="PKI45543.1"/>
    </source>
</evidence>
<evidence type="ECO:0000313" key="2">
    <source>
        <dbReference type="Proteomes" id="UP000233551"/>
    </source>
</evidence>
<accession>A0A2I0IPA1</accession>
<gene>
    <name evidence="1" type="ORF">CRG98_034061</name>
</gene>
<sequence length="133" mass="14681">MTQILSKKIPLDPLLSGLNKNEEFLDCNFRAAEVCEFGIQTSLGFYNAVDNCGPTNECSVLLDGWRELGTLYVEDGATWIPECDGGLEEIPIYASGGQQGNISYERSDIVAIDRAQRRPYAGNLLTKMKGRLT</sequence>
<dbReference type="Proteomes" id="UP000233551">
    <property type="component" value="Unassembled WGS sequence"/>
</dbReference>
<dbReference type="EMBL" id="PGOL01002706">
    <property type="protein sequence ID" value="PKI45543.1"/>
    <property type="molecule type" value="Genomic_DNA"/>
</dbReference>
<keyword evidence="2" id="KW-1185">Reference proteome</keyword>
<organism evidence="1 2">
    <name type="scientific">Punica granatum</name>
    <name type="common">Pomegranate</name>
    <dbReference type="NCBI Taxonomy" id="22663"/>
    <lineage>
        <taxon>Eukaryota</taxon>
        <taxon>Viridiplantae</taxon>
        <taxon>Streptophyta</taxon>
        <taxon>Embryophyta</taxon>
        <taxon>Tracheophyta</taxon>
        <taxon>Spermatophyta</taxon>
        <taxon>Magnoliopsida</taxon>
        <taxon>eudicotyledons</taxon>
        <taxon>Gunneridae</taxon>
        <taxon>Pentapetalae</taxon>
        <taxon>rosids</taxon>
        <taxon>malvids</taxon>
        <taxon>Myrtales</taxon>
        <taxon>Lythraceae</taxon>
        <taxon>Punica</taxon>
    </lineage>
</organism>
<proteinExistence type="predicted"/>
<comment type="caution">
    <text evidence="1">The sequence shown here is derived from an EMBL/GenBank/DDBJ whole genome shotgun (WGS) entry which is preliminary data.</text>
</comment>